<comment type="subcellular location">
    <subcellularLocation>
        <location evidence="6">Membrane</location>
        <topology evidence="6">Multi-pass membrane protein</topology>
    </subcellularLocation>
</comment>
<feature type="transmembrane region" description="Helical" evidence="6">
    <location>
        <begin position="144"/>
        <end position="169"/>
    </location>
</feature>
<dbReference type="Proteomes" id="UP001141552">
    <property type="component" value="Unassembled WGS sequence"/>
</dbReference>
<keyword evidence="3 6" id="KW-0812">Transmembrane</keyword>
<keyword evidence="5 6" id="KW-0472">Membrane</keyword>
<evidence type="ECO:0000256" key="2">
    <source>
        <dbReference type="ARBA" id="ARBA00022448"/>
    </source>
</evidence>
<feature type="region of interest" description="Disordered" evidence="7">
    <location>
        <begin position="1"/>
        <end position="25"/>
    </location>
</feature>
<feature type="transmembrane region" description="Helical" evidence="6">
    <location>
        <begin position="345"/>
        <end position="362"/>
    </location>
</feature>
<sequence length="390" mass="43233">MGEAQEMQLGVMRPTQEAREENSPQDANRAIGLTLHQQKNFGWWLLVALYSFLILAGQSVATLLGRLYFEKGGNSKWMATLVQPSGFLVLLPLYFLSSTPSTSTPAATNISSSKNSQYRLVLASIYVSFGIFQAGNYMLYSLGLLYLPVSTFSLICASQLGFNAMFSFFLNSQKFTPLILNSLVLLTISSVLLVCQDDSTESKHVSRGKYIIGFISTAGASAAYGLNLSLTQVVFRKVLKQETFKVVLDMIFYPALVSTVVVTVGLFASGEWKDLSREMGEFELGKTSYLMTLIWTAVTWQVFSIGCVGLIFKVSSLFSNVISTVGLPIVPVLAVIFFRDEMNGIKVIAMMLAVWGFVSYIYQHYIDDRMPKTEGCGSPTQDVWILRKME</sequence>
<dbReference type="GO" id="GO:0015211">
    <property type="term" value="F:purine nucleoside transmembrane transporter activity"/>
    <property type="evidence" value="ECO:0007669"/>
    <property type="project" value="UniProtKB-UniRule"/>
</dbReference>
<comment type="similarity">
    <text evidence="1 6">Belongs to the purine permeases (TC 2.A.7.14) family.</text>
</comment>
<keyword evidence="4 6" id="KW-1133">Transmembrane helix</keyword>
<dbReference type="EMBL" id="JAKUCV010007142">
    <property type="protein sequence ID" value="KAJ4824586.1"/>
    <property type="molecule type" value="Genomic_DNA"/>
</dbReference>
<evidence type="ECO:0000256" key="5">
    <source>
        <dbReference type="ARBA" id="ARBA00023136"/>
    </source>
</evidence>
<feature type="transmembrane region" description="Helical" evidence="6">
    <location>
        <begin position="41"/>
        <end position="65"/>
    </location>
</feature>
<comment type="caution">
    <text evidence="8">The sequence shown here is derived from an EMBL/GenBank/DDBJ whole genome shotgun (WGS) entry which is preliminary data.</text>
</comment>
<feature type="transmembrane region" description="Helical" evidence="6">
    <location>
        <begin position="246"/>
        <end position="268"/>
    </location>
</feature>
<keyword evidence="2 6" id="KW-0813">Transport</keyword>
<dbReference type="GO" id="GO:0016020">
    <property type="term" value="C:membrane"/>
    <property type="evidence" value="ECO:0007669"/>
    <property type="project" value="UniProtKB-SubCell"/>
</dbReference>
<name>A0A9Q0F6I4_9ROSI</name>
<feature type="transmembrane region" description="Helical" evidence="6">
    <location>
        <begin position="175"/>
        <end position="195"/>
    </location>
</feature>
<feature type="transmembrane region" description="Helical" evidence="6">
    <location>
        <begin position="207"/>
        <end position="226"/>
    </location>
</feature>
<gene>
    <name evidence="8" type="ORF">Tsubulata_007135</name>
</gene>
<evidence type="ECO:0000256" key="6">
    <source>
        <dbReference type="RuleBase" id="RU368015"/>
    </source>
</evidence>
<dbReference type="OrthoDB" id="1717816at2759"/>
<dbReference type="GO" id="GO:0005345">
    <property type="term" value="F:purine nucleobase transmembrane transporter activity"/>
    <property type="evidence" value="ECO:0007669"/>
    <property type="project" value="UniProtKB-UniRule"/>
</dbReference>
<feature type="transmembrane region" description="Helical" evidence="6">
    <location>
        <begin position="77"/>
        <end position="96"/>
    </location>
</feature>
<evidence type="ECO:0000256" key="4">
    <source>
        <dbReference type="ARBA" id="ARBA00022989"/>
    </source>
</evidence>
<dbReference type="AlphaFoldDB" id="A0A9Q0F6I4"/>
<evidence type="ECO:0000256" key="1">
    <source>
        <dbReference type="ARBA" id="ARBA00006213"/>
    </source>
</evidence>
<evidence type="ECO:0000256" key="3">
    <source>
        <dbReference type="ARBA" id="ARBA00022692"/>
    </source>
</evidence>
<feature type="transmembrane region" description="Helical" evidence="6">
    <location>
        <begin position="116"/>
        <end position="132"/>
    </location>
</feature>
<organism evidence="8 9">
    <name type="scientific">Turnera subulata</name>
    <dbReference type="NCBI Taxonomy" id="218843"/>
    <lineage>
        <taxon>Eukaryota</taxon>
        <taxon>Viridiplantae</taxon>
        <taxon>Streptophyta</taxon>
        <taxon>Embryophyta</taxon>
        <taxon>Tracheophyta</taxon>
        <taxon>Spermatophyta</taxon>
        <taxon>Magnoliopsida</taxon>
        <taxon>eudicotyledons</taxon>
        <taxon>Gunneridae</taxon>
        <taxon>Pentapetalae</taxon>
        <taxon>rosids</taxon>
        <taxon>fabids</taxon>
        <taxon>Malpighiales</taxon>
        <taxon>Passifloraceae</taxon>
        <taxon>Turnera</taxon>
    </lineage>
</organism>
<dbReference type="Pfam" id="PF16913">
    <property type="entry name" value="PUNUT"/>
    <property type="match status" value="1"/>
</dbReference>
<feature type="transmembrane region" description="Helical" evidence="6">
    <location>
        <begin position="318"/>
        <end position="338"/>
    </location>
</feature>
<evidence type="ECO:0000313" key="8">
    <source>
        <dbReference type="EMBL" id="KAJ4824586.1"/>
    </source>
</evidence>
<reference evidence="8" key="2">
    <citation type="journal article" date="2023" name="Plants (Basel)">
        <title>Annotation of the Turnera subulata (Passifloraceae) Draft Genome Reveals the S-Locus Evolved after the Divergence of Turneroideae from Passifloroideae in a Stepwise Manner.</title>
        <authorList>
            <person name="Henning P.M."/>
            <person name="Roalson E.H."/>
            <person name="Mir W."/>
            <person name="McCubbin A.G."/>
            <person name="Shore J.S."/>
        </authorList>
    </citation>
    <scope>NUCLEOTIDE SEQUENCE</scope>
    <source>
        <strain evidence="8">F60SS</strain>
    </source>
</reference>
<dbReference type="InterPro" id="IPR030182">
    <property type="entry name" value="PUP_plant"/>
</dbReference>
<dbReference type="PANTHER" id="PTHR31376">
    <property type="entry name" value="OS09G0467300 PROTEIN-RELATED"/>
    <property type="match status" value="1"/>
</dbReference>
<dbReference type="PANTHER" id="PTHR31376:SF17">
    <property type="entry name" value="PURINE PERMEASE 21-RELATED"/>
    <property type="match status" value="1"/>
</dbReference>
<proteinExistence type="inferred from homology"/>
<protein>
    <recommendedName>
        <fullName evidence="6">Probable purine permease</fullName>
    </recommendedName>
</protein>
<evidence type="ECO:0000313" key="9">
    <source>
        <dbReference type="Proteomes" id="UP001141552"/>
    </source>
</evidence>
<reference evidence="8" key="1">
    <citation type="submission" date="2022-02" db="EMBL/GenBank/DDBJ databases">
        <authorList>
            <person name="Henning P.M."/>
            <person name="McCubbin A.G."/>
            <person name="Shore J.S."/>
        </authorList>
    </citation>
    <scope>NUCLEOTIDE SEQUENCE</scope>
    <source>
        <strain evidence="8">F60SS</strain>
        <tissue evidence="8">Leaves</tissue>
    </source>
</reference>
<keyword evidence="9" id="KW-1185">Reference proteome</keyword>
<feature type="transmembrane region" description="Helical" evidence="6">
    <location>
        <begin position="289"/>
        <end position="312"/>
    </location>
</feature>
<evidence type="ECO:0000256" key="7">
    <source>
        <dbReference type="SAM" id="MobiDB-lite"/>
    </source>
</evidence>
<accession>A0A9Q0F6I4</accession>